<evidence type="ECO:0000313" key="1">
    <source>
        <dbReference type="EMBL" id="CAH0369716.1"/>
    </source>
</evidence>
<keyword evidence="2" id="KW-1185">Reference proteome</keyword>
<evidence type="ECO:0000313" key="2">
    <source>
        <dbReference type="Proteomes" id="UP000789595"/>
    </source>
</evidence>
<feature type="non-terminal residue" evidence="1">
    <location>
        <position position="1"/>
    </location>
</feature>
<dbReference type="OrthoDB" id="439917at2759"/>
<gene>
    <name evidence="1" type="ORF">PECAL_2P28490</name>
</gene>
<accession>A0A8J2X0T7</accession>
<dbReference type="EMBL" id="CAKKNE010000002">
    <property type="protein sequence ID" value="CAH0369716.1"/>
    <property type="molecule type" value="Genomic_DNA"/>
</dbReference>
<sequence length="114" mass="12547">VEERAWEVFVPHSTELLGVNAEAIGETDERAGHSQLVRAAASSEVQEVYTRANSPLYGFFRLRLYGQWTRDLSHDASPSAVEAALEALGGVGDVSVQSELLPDDHFSQYIHNYG</sequence>
<organism evidence="1 2">
    <name type="scientific">Pelagomonas calceolata</name>
    <dbReference type="NCBI Taxonomy" id="35677"/>
    <lineage>
        <taxon>Eukaryota</taxon>
        <taxon>Sar</taxon>
        <taxon>Stramenopiles</taxon>
        <taxon>Ochrophyta</taxon>
        <taxon>Pelagophyceae</taxon>
        <taxon>Pelagomonadales</taxon>
        <taxon>Pelagomonadaceae</taxon>
        <taxon>Pelagomonas</taxon>
    </lineage>
</organism>
<proteinExistence type="predicted"/>
<feature type="non-terminal residue" evidence="1">
    <location>
        <position position="114"/>
    </location>
</feature>
<reference evidence="1" key="1">
    <citation type="submission" date="2021-11" db="EMBL/GenBank/DDBJ databases">
        <authorList>
            <consortium name="Genoscope - CEA"/>
            <person name="William W."/>
        </authorList>
    </citation>
    <scope>NUCLEOTIDE SEQUENCE</scope>
</reference>
<comment type="caution">
    <text evidence="1">The sequence shown here is derived from an EMBL/GenBank/DDBJ whole genome shotgun (WGS) entry which is preliminary data.</text>
</comment>
<dbReference type="Proteomes" id="UP000789595">
    <property type="component" value="Unassembled WGS sequence"/>
</dbReference>
<dbReference type="AlphaFoldDB" id="A0A8J2X0T7"/>
<protein>
    <submittedName>
        <fullName evidence="1">Uncharacterized protein</fullName>
    </submittedName>
</protein>
<name>A0A8J2X0T7_9STRA</name>